<evidence type="ECO:0000256" key="1">
    <source>
        <dbReference type="SAM" id="MobiDB-lite"/>
    </source>
</evidence>
<dbReference type="AlphaFoldDB" id="A0AAD8J8F8"/>
<feature type="compositionally biased region" description="Acidic residues" evidence="1">
    <location>
        <begin position="56"/>
        <end position="65"/>
    </location>
</feature>
<name>A0AAD8J8F8_9APIA</name>
<feature type="compositionally biased region" description="Polar residues" evidence="1">
    <location>
        <begin position="258"/>
        <end position="270"/>
    </location>
</feature>
<feature type="compositionally biased region" description="Acidic residues" evidence="1">
    <location>
        <begin position="1"/>
        <end position="10"/>
    </location>
</feature>
<accession>A0AAD8J8F8</accession>
<dbReference type="EMBL" id="JAUIZM010000002">
    <property type="protein sequence ID" value="KAK1399830.1"/>
    <property type="molecule type" value="Genomic_DNA"/>
</dbReference>
<dbReference type="Proteomes" id="UP001237642">
    <property type="component" value="Unassembled WGS sequence"/>
</dbReference>
<evidence type="ECO:0000313" key="2">
    <source>
        <dbReference type="EMBL" id="KAK1399830.1"/>
    </source>
</evidence>
<feature type="compositionally biased region" description="Basic and acidic residues" evidence="1">
    <location>
        <begin position="85"/>
        <end position="97"/>
    </location>
</feature>
<evidence type="ECO:0000313" key="3">
    <source>
        <dbReference type="Proteomes" id="UP001237642"/>
    </source>
</evidence>
<feature type="region of interest" description="Disordered" evidence="1">
    <location>
        <begin position="233"/>
        <end position="272"/>
    </location>
</feature>
<protein>
    <submittedName>
        <fullName evidence="2">Uncharacterized protein</fullName>
    </submittedName>
</protein>
<proteinExistence type="predicted"/>
<feature type="compositionally biased region" description="Polar residues" evidence="1">
    <location>
        <begin position="168"/>
        <end position="177"/>
    </location>
</feature>
<gene>
    <name evidence="2" type="ORF">POM88_009693</name>
</gene>
<feature type="region of interest" description="Disordered" evidence="1">
    <location>
        <begin position="1"/>
        <end position="211"/>
    </location>
</feature>
<reference evidence="2" key="1">
    <citation type="submission" date="2023-02" db="EMBL/GenBank/DDBJ databases">
        <title>Genome of toxic invasive species Heracleum sosnowskyi carries increased number of genes despite the absence of recent whole-genome duplications.</title>
        <authorList>
            <person name="Schelkunov M."/>
            <person name="Shtratnikova V."/>
            <person name="Makarenko M."/>
            <person name="Klepikova A."/>
            <person name="Omelchenko D."/>
            <person name="Novikova G."/>
            <person name="Obukhova E."/>
            <person name="Bogdanov V."/>
            <person name="Penin A."/>
            <person name="Logacheva M."/>
        </authorList>
    </citation>
    <scope>NUCLEOTIDE SEQUENCE</scope>
    <source>
        <strain evidence="2">Hsosn_3</strain>
        <tissue evidence="2">Leaf</tissue>
    </source>
</reference>
<feature type="compositionally biased region" description="Basic and acidic residues" evidence="1">
    <location>
        <begin position="240"/>
        <end position="252"/>
    </location>
</feature>
<reference evidence="2" key="2">
    <citation type="submission" date="2023-05" db="EMBL/GenBank/DDBJ databases">
        <authorList>
            <person name="Schelkunov M.I."/>
        </authorList>
    </citation>
    <scope>NUCLEOTIDE SEQUENCE</scope>
    <source>
        <strain evidence="2">Hsosn_3</strain>
        <tissue evidence="2">Leaf</tissue>
    </source>
</reference>
<sequence length="367" mass="41017">MAGGYSDDDSYGYYDSYSATDSQSDNSGYFDDIYDDYDSPGATESQSNNNSRAYSDDDSYVDDDSSSATYYQSNNSGEYSDDESYGDRDATYSKSDDSQEYSDDESYGDHGTTYSKSDYSQEHSDDESYDDYGESKAISGEHSDDDSYALGDYNTTYTGSKATGGGNQVSVHQQTYRLKNEHKQSGSYERFTAEDKTVSGEPFVDSSASPISTSNSIFKWQEYDEDYVVDYGTPYSESNTKSEGHSGEKHSALGDYGTSYSKSTTQSGGSQVDVYQKTYRARNEDKQSGSYERFTAKDKAVCGEPFVDRSGKQGYKEEHTKSATYKVGDKSGYTEYHREEKVKHVEFDKSSGSKNKAIGYYPKYNKY</sequence>
<organism evidence="2 3">
    <name type="scientific">Heracleum sosnowskyi</name>
    <dbReference type="NCBI Taxonomy" id="360622"/>
    <lineage>
        <taxon>Eukaryota</taxon>
        <taxon>Viridiplantae</taxon>
        <taxon>Streptophyta</taxon>
        <taxon>Embryophyta</taxon>
        <taxon>Tracheophyta</taxon>
        <taxon>Spermatophyta</taxon>
        <taxon>Magnoliopsida</taxon>
        <taxon>eudicotyledons</taxon>
        <taxon>Gunneridae</taxon>
        <taxon>Pentapetalae</taxon>
        <taxon>asterids</taxon>
        <taxon>campanulids</taxon>
        <taxon>Apiales</taxon>
        <taxon>Apiaceae</taxon>
        <taxon>Apioideae</taxon>
        <taxon>apioid superclade</taxon>
        <taxon>Tordylieae</taxon>
        <taxon>Tordyliinae</taxon>
        <taxon>Heracleum</taxon>
    </lineage>
</organism>
<comment type="caution">
    <text evidence="2">The sequence shown here is derived from an EMBL/GenBank/DDBJ whole genome shotgun (WGS) entry which is preliminary data.</text>
</comment>
<keyword evidence="3" id="KW-1185">Reference proteome</keyword>